<keyword evidence="8" id="KW-0862">Zinc</keyword>
<dbReference type="Proteomes" id="UP000694429">
    <property type="component" value="Chromosome 2"/>
</dbReference>
<dbReference type="InterPro" id="IPR011333">
    <property type="entry name" value="SKP1/BTB/POZ_sf"/>
</dbReference>
<keyword evidence="7 14" id="KW-0863">Zinc-finger</keyword>
<dbReference type="GO" id="GO:0008270">
    <property type="term" value="F:zinc ion binding"/>
    <property type="evidence" value="ECO:0007669"/>
    <property type="project" value="UniProtKB-KW"/>
</dbReference>
<proteinExistence type="inferred from homology"/>
<organism evidence="18 19">
    <name type="scientific">Canis lupus familiaris</name>
    <name type="common">Dog</name>
    <name type="synonym">Canis familiaris</name>
    <dbReference type="NCBI Taxonomy" id="9615"/>
    <lineage>
        <taxon>Eukaryota</taxon>
        <taxon>Metazoa</taxon>
        <taxon>Chordata</taxon>
        <taxon>Craniata</taxon>
        <taxon>Vertebrata</taxon>
        <taxon>Euteleostomi</taxon>
        <taxon>Mammalia</taxon>
        <taxon>Eutheria</taxon>
        <taxon>Laurasiatheria</taxon>
        <taxon>Carnivora</taxon>
        <taxon>Caniformia</taxon>
        <taxon>Canidae</taxon>
        <taxon>Canis</taxon>
    </lineage>
</organism>
<dbReference type="FunFam" id="3.30.160.60:FF:000917">
    <property type="entry name" value="Zinc finger and BTB domain containing 40"/>
    <property type="match status" value="1"/>
</dbReference>
<feature type="compositionally biased region" description="Polar residues" evidence="15">
    <location>
        <begin position="597"/>
        <end position="611"/>
    </location>
</feature>
<evidence type="ECO:0000256" key="10">
    <source>
        <dbReference type="ARBA" id="ARBA00023015"/>
    </source>
</evidence>
<keyword evidence="12" id="KW-0804">Transcription</keyword>
<keyword evidence="13" id="KW-0539">Nucleus</keyword>
<evidence type="ECO:0000256" key="5">
    <source>
        <dbReference type="ARBA" id="ARBA00022723"/>
    </source>
</evidence>
<feature type="domain" description="C2H2-type" evidence="17">
    <location>
        <begin position="785"/>
        <end position="812"/>
    </location>
</feature>
<feature type="domain" description="C2H2-type" evidence="17">
    <location>
        <begin position="728"/>
        <end position="755"/>
    </location>
</feature>
<evidence type="ECO:0000256" key="15">
    <source>
        <dbReference type="SAM" id="MobiDB-lite"/>
    </source>
</evidence>
<dbReference type="SMART" id="SM00355">
    <property type="entry name" value="ZnF_C2H2"/>
    <property type="match status" value="14"/>
</dbReference>
<dbReference type="InterPro" id="IPR013087">
    <property type="entry name" value="Znf_C2H2_type"/>
</dbReference>
<dbReference type="FunFam" id="3.30.160.60:FF:001154">
    <property type="entry name" value="zinc finger and BTB domain-containing protein 40"/>
    <property type="match status" value="1"/>
</dbReference>
<dbReference type="InterPro" id="IPR036236">
    <property type="entry name" value="Znf_C2H2_sf"/>
</dbReference>
<evidence type="ECO:0000256" key="13">
    <source>
        <dbReference type="ARBA" id="ARBA00023242"/>
    </source>
</evidence>
<dbReference type="FunFam" id="3.30.160.60:FF:001061">
    <property type="entry name" value="zinc finger and BTB domain-containing protein 40"/>
    <property type="match status" value="1"/>
</dbReference>
<comment type="similarity">
    <text evidence="3">Belongs to the krueppel C2H2-type zinc-finger protein family.</text>
</comment>
<dbReference type="Pfam" id="PF00096">
    <property type="entry name" value="zf-C2H2"/>
    <property type="match status" value="4"/>
</dbReference>
<evidence type="ECO:0000256" key="11">
    <source>
        <dbReference type="ARBA" id="ARBA00023125"/>
    </source>
</evidence>
<dbReference type="FunFam" id="3.30.160.60:FF:001640">
    <property type="entry name" value="Zinc finger and BTB domain containing 40"/>
    <property type="match status" value="1"/>
</dbReference>
<feature type="domain" description="C2H2-type" evidence="17">
    <location>
        <begin position="756"/>
        <end position="784"/>
    </location>
</feature>
<dbReference type="GO" id="GO:0003677">
    <property type="term" value="F:DNA binding"/>
    <property type="evidence" value="ECO:0007669"/>
    <property type="project" value="UniProtKB-KW"/>
</dbReference>
<dbReference type="OrthoDB" id="9931612at2759"/>
<comment type="subcellular location">
    <subcellularLocation>
        <location evidence="2">Nucleus</location>
    </subcellularLocation>
</comment>
<dbReference type="PROSITE" id="PS50097">
    <property type="entry name" value="BTB"/>
    <property type="match status" value="1"/>
</dbReference>
<evidence type="ECO:0000256" key="6">
    <source>
        <dbReference type="ARBA" id="ARBA00022737"/>
    </source>
</evidence>
<keyword evidence="5" id="KW-0479">Metal-binding</keyword>
<dbReference type="Gene3D" id="3.30.710.10">
    <property type="entry name" value="Potassium Channel Kv1.1, Chain A"/>
    <property type="match status" value="1"/>
</dbReference>
<dbReference type="PANTHER" id="PTHR24394:SF0">
    <property type="entry name" value="ZINC FINGER AND BTB DOMAIN-CONTAINING PROTEIN 40"/>
    <property type="match status" value="1"/>
</dbReference>
<evidence type="ECO:0000256" key="3">
    <source>
        <dbReference type="ARBA" id="ARBA00006991"/>
    </source>
</evidence>
<evidence type="ECO:0000313" key="19">
    <source>
        <dbReference type="Proteomes" id="UP000694429"/>
    </source>
</evidence>
<reference evidence="18" key="2">
    <citation type="submission" date="2025-08" db="UniProtKB">
        <authorList>
            <consortium name="Ensembl"/>
        </authorList>
    </citation>
    <scope>IDENTIFICATION</scope>
</reference>
<feature type="compositionally biased region" description="Basic and acidic residues" evidence="15">
    <location>
        <begin position="577"/>
        <end position="589"/>
    </location>
</feature>
<dbReference type="PROSITE" id="PS00028">
    <property type="entry name" value="ZINC_FINGER_C2H2_1"/>
    <property type="match status" value="10"/>
</dbReference>
<evidence type="ECO:0000256" key="2">
    <source>
        <dbReference type="ARBA" id="ARBA00004123"/>
    </source>
</evidence>
<dbReference type="FunFam" id="3.30.160.60:FF:000645">
    <property type="entry name" value="Zinc finger and BTB domain containing 40"/>
    <property type="match status" value="1"/>
</dbReference>
<dbReference type="PANTHER" id="PTHR24394">
    <property type="entry name" value="ZINC FINGER PROTEIN"/>
    <property type="match status" value="1"/>
</dbReference>
<evidence type="ECO:0000256" key="1">
    <source>
        <dbReference type="ARBA" id="ARBA00003767"/>
    </source>
</evidence>
<dbReference type="GO" id="GO:0005634">
    <property type="term" value="C:nucleus"/>
    <property type="evidence" value="ECO:0007669"/>
    <property type="project" value="UniProtKB-SubCell"/>
</dbReference>
<feature type="domain" description="C2H2-type" evidence="17">
    <location>
        <begin position="813"/>
        <end position="841"/>
    </location>
</feature>
<dbReference type="InterPro" id="IPR030404">
    <property type="entry name" value="ZBTB40_BTB_POZ_dom"/>
</dbReference>
<feature type="domain" description="C2H2-type" evidence="17">
    <location>
        <begin position="870"/>
        <end position="897"/>
    </location>
</feature>
<evidence type="ECO:0000256" key="14">
    <source>
        <dbReference type="PROSITE-ProRule" id="PRU00042"/>
    </source>
</evidence>
<evidence type="ECO:0000259" key="17">
    <source>
        <dbReference type="PROSITE" id="PS50157"/>
    </source>
</evidence>
<dbReference type="FunFam" id="3.30.160.60:FF:000696">
    <property type="entry name" value="Zinc finger and BTB domain containing 40"/>
    <property type="match status" value="1"/>
</dbReference>
<comment type="function">
    <text evidence="1">May be involved in transcriptional regulation.</text>
</comment>
<dbReference type="Ensembl" id="ENSCAFT00030003782.1">
    <property type="protein sequence ID" value="ENSCAFP00030003356.1"/>
    <property type="gene ID" value="ENSCAFG00030002028.1"/>
</dbReference>
<dbReference type="Gene3D" id="3.30.160.60">
    <property type="entry name" value="Classic Zinc Finger"/>
    <property type="match status" value="10"/>
</dbReference>
<keyword evidence="6" id="KW-0677">Repeat</keyword>
<dbReference type="Pfam" id="PF00651">
    <property type="entry name" value="BTB"/>
    <property type="match status" value="1"/>
</dbReference>
<feature type="domain" description="C2H2-type" evidence="17">
    <location>
        <begin position="898"/>
        <end position="920"/>
    </location>
</feature>
<feature type="domain" description="C2H2-type" evidence="17">
    <location>
        <begin position="699"/>
        <end position="727"/>
    </location>
</feature>
<keyword evidence="11" id="KW-0238">DNA-binding</keyword>
<keyword evidence="4" id="KW-1017">Isopeptide bond</keyword>
<dbReference type="FunFam" id="3.30.160.60:FF:001792">
    <property type="entry name" value="Zinc finger and BTB domain-containing 40"/>
    <property type="match status" value="1"/>
</dbReference>
<feature type="region of interest" description="Disordered" evidence="15">
    <location>
        <begin position="577"/>
        <end position="623"/>
    </location>
</feature>
<dbReference type="SMART" id="SM00225">
    <property type="entry name" value="BTB"/>
    <property type="match status" value="1"/>
</dbReference>
<dbReference type="InterPro" id="IPR000210">
    <property type="entry name" value="BTB/POZ_dom"/>
</dbReference>
<feature type="domain" description="C2H2-type" evidence="17">
    <location>
        <begin position="938"/>
        <end position="966"/>
    </location>
</feature>
<evidence type="ECO:0000256" key="8">
    <source>
        <dbReference type="ARBA" id="ARBA00022833"/>
    </source>
</evidence>
<evidence type="ECO:0000256" key="4">
    <source>
        <dbReference type="ARBA" id="ARBA00022499"/>
    </source>
</evidence>
<feature type="domain" description="C2H2-type" evidence="17">
    <location>
        <begin position="1027"/>
        <end position="1050"/>
    </location>
</feature>
<evidence type="ECO:0000256" key="12">
    <source>
        <dbReference type="ARBA" id="ARBA00023163"/>
    </source>
</evidence>
<dbReference type="SUPFAM" id="SSF57667">
    <property type="entry name" value="beta-beta-alpha zinc fingers"/>
    <property type="match status" value="7"/>
</dbReference>
<keyword evidence="9" id="KW-0832">Ubl conjugation</keyword>
<dbReference type="FunFam" id="3.30.710.10:FF:000058">
    <property type="entry name" value="Zinc finger and BTB domain containing 40"/>
    <property type="match status" value="1"/>
</dbReference>
<dbReference type="PROSITE" id="PS50157">
    <property type="entry name" value="ZINC_FINGER_C2H2_2"/>
    <property type="match status" value="11"/>
</dbReference>
<accession>A0A8C0RAS0</accession>
<evidence type="ECO:0000256" key="7">
    <source>
        <dbReference type="ARBA" id="ARBA00022771"/>
    </source>
</evidence>
<evidence type="ECO:0000259" key="16">
    <source>
        <dbReference type="PROSITE" id="PS50097"/>
    </source>
</evidence>
<reference evidence="18" key="1">
    <citation type="submission" date="2019-03" db="EMBL/GenBank/DDBJ databases">
        <authorList>
            <person name="Warren W.C."/>
            <person name="Johnson G.S."/>
        </authorList>
    </citation>
    <scope>NUCLEOTIDE SEQUENCE [LARGE SCALE GENOMIC DNA]</scope>
    <source>
        <strain evidence="18">Basenji</strain>
    </source>
</reference>
<sequence>MELPNYSRQLLQQLYTLCKEQQFCDCTISIGAIYFRAHKLVLAAASLLFRTLLDNTDTISIDASVVSPEEFALLLEMMYTGKLPVGKHNFSKIISLADSLQMFDVAVSCKNLLTSLVNCSVQGQVVRDVSIPPSEAYRKEREKPEVEVLASEGAGEPRPSLEACVPPGAPVKAETEEDVIPTVAGEMSVGPSTAREIQGNTDAPVETPPPVEVCSPSPAVQAFSEAKEASAEPEYEKKHHQLNFLLENESIFSDALLVTKDVLKRLEECSEIKGAQEEVILNCCEGGTPKETMEKLLHRMSEDKTLTAESLVKLLQAVKPMSPNLGLMLENLQRLATWPSTTVQASPDDYGTELLRRYHENLSEIFTDNQMLLKMIPHMKGLASGEREVMEKLVKHDSGSSGFSSLMSAVLEKQTLSATAIWQLLLVAQETKTCPLNLLMEEIRREPGADAFFRAVVSPESAVLEAILKHRRLISEAVRQGMELKCFTPEEEQLAEAVKEILSISSETASPEASLKVVLSRAMEKSVSAIEICHLLCRIHRSFPALQPVMHELAYIGFLTQESGGKKGWKVSNKFHREADDRTEEKVAEPAEEGCQSGKQNNQGETGSLPEQQEKDTSASPDSAKKSFVCKACDKSFHFYCRLKVHMKRCRVAKSKQVQCKECNETKDSKKELEKHQLEAHGAGGEPDFPKKKKKRLPVTCDLCGREFAHASGMQYHKLTEHFDEKPFSCEECGAKFAANSTLKNHLRLHTGDRPFMCKHCLMTFTQASALAYHTKKKHSEGKMYACQYCDAVFAQSIELSRHVRTHTGDKPYVCRDCGKGFRQANGLSIHLHTFHNIEDPYDCKKCRMSFPTLQDHRKHIHEVHSKEYHPCPTCGKIFSAPSMLERHMVTHVGGKPFSCGICNKAYQQLSGLWYHNRTHHPDVFAAQNHRSSKFSSLQCSSCDKTFSNTIEHKRHIKAEHTEMRFHECDQCKELFPTPALLQVHIKCQHSGSQPFRCLYCAATFRFPGALQHHVTTEHFKQSENTFPCELCGELFTSQAQLDAHLESEHPKVTGTEPQAATSQVVQVIQTPEPAAPTEQVITLEETQLAGSQVFVTLPDSQTSQTSSELVAVTVEDLLDGTVTLICGEAK</sequence>
<evidence type="ECO:0000313" key="18">
    <source>
        <dbReference type="Ensembl" id="ENSCAFP00030003356.1"/>
    </source>
</evidence>
<keyword evidence="10" id="KW-0805">Transcription regulation</keyword>
<dbReference type="FunFam" id="3.30.160.60:FF:001143">
    <property type="entry name" value="zinc finger and BTB domain-containing protein 40"/>
    <property type="match status" value="1"/>
</dbReference>
<dbReference type="FunFam" id="3.30.160.60:FF:000954">
    <property type="entry name" value="Zinc finger and BTB domain containing 40"/>
    <property type="match status" value="1"/>
</dbReference>
<gene>
    <name evidence="18" type="primary">ZBTB40</name>
</gene>
<dbReference type="FunFam" id="3.30.160.60:FF:000909">
    <property type="entry name" value="zinc finger and BTB domain-containing protein 40"/>
    <property type="match status" value="1"/>
</dbReference>
<evidence type="ECO:0000256" key="9">
    <source>
        <dbReference type="ARBA" id="ARBA00022843"/>
    </source>
</evidence>
<name>A0A8C0RAS0_CANLF</name>
<protein>
    <submittedName>
        <fullName evidence="18">Zinc finger and BTB domain containing 40</fullName>
    </submittedName>
</protein>
<feature type="domain" description="C2H2-type" evidence="17">
    <location>
        <begin position="842"/>
        <end position="870"/>
    </location>
</feature>
<dbReference type="AlphaFoldDB" id="A0A8C0RAS0"/>
<feature type="domain" description="BTB" evidence="16">
    <location>
        <begin position="24"/>
        <end position="87"/>
    </location>
</feature>
<feature type="domain" description="C2H2-type" evidence="17">
    <location>
        <begin position="967"/>
        <end position="995"/>
    </location>
</feature>
<dbReference type="SUPFAM" id="SSF54695">
    <property type="entry name" value="POZ domain"/>
    <property type="match status" value="1"/>
</dbReference>
<dbReference type="CDD" id="cd18225">
    <property type="entry name" value="BTB_POZ_ZBTB40"/>
    <property type="match status" value="1"/>
</dbReference>